<dbReference type="OrthoDB" id="196165at2759"/>
<feature type="compositionally biased region" description="Polar residues" evidence="3">
    <location>
        <begin position="76"/>
        <end position="93"/>
    </location>
</feature>
<dbReference type="GO" id="GO:0008104">
    <property type="term" value="P:intracellular protein localization"/>
    <property type="evidence" value="ECO:0007669"/>
    <property type="project" value="TreeGrafter"/>
</dbReference>
<feature type="compositionally biased region" description="Polar residues" evidence="3">
    <location>
        <begin position="664"/>
        <end position="688"/>
    </location>
</feature>
<dbReference type="GO" id="GO:0030950">
    <property type="term" value="P:establishment or maintenance of actin cytoskeleton polarity"/>
    <property type="evidence" value="ECO:0007669"/>
    <property type="project" value="TreeGrafter"/>
</dbReference>
<dbReference type="AlphaFoldDB" id="G3ALR0"/>
<feature type="compositionally biased region" description="Polar residues" evidence="3">
    <location>
        <begin position="636"/>
        <end position="648"/>
    </location>
</feature>
<dbReference type="FunCoup" id="G3ALR0">
    <property type="interactions" value="340"/>
</dbReference>
<dbReference type="InterPro" id="IPR001452">
    <property type="entry name" value="SH3_domain"/>
</dbReference>
<evidence type="ECO:0000256" key="1">
    <source>
        <dbReference type="ARBA" id="ARBA00022443"/>
    </source>
</evidence>
<dbReference type="GeneID" id="18875095"/>
<evidence type="ECO:0000256" key="3">
    <source>
        <dbReference type="SAM" id="MobiDB-lite"/>
    </source>
</evidence>
<dbReference type="GO" id="GO:0051286">
    <property type="term" value="C:cell tip"/>
    <property type="evidence" value="ECO:0007669"/>
    <property type="project" value="TreeGrafter"/>
</dbReference>
<feature type="region of interest" description="Disordered" evidence="3">
    <location>
        <begin position="524"/>
        <end position="699"/>
    </location>
</feature>
<dbReference type="PANTHER" id="PTHR47775:SF1">
    <property type="entry name" value="BUD SITE SELECTION PROTEIN 14"/>
    <property type="match status" value="1"/>
</dbReference>
<proteinExistence type="predicted"/>
<sequence>MESESNPHTPVAITPPDGESRPETAQTTNHVSSTASLPLPDDSDDDDQDLIEHNNTLESTNKLLHDLERKLAPFSPTASVSSSQYTQTDSVVHNPNHAGLGKSTISSSVLQYIINNDDDDEEDATKRIHNNIFDPNELFNERNNKFMTKFGKGYNDDKVHQQRKLTRKNSLKVNQDRLVKKSSDASLNGHIVNDNTSVRSMEAIHVDNIDDDEDEDEDYISESNNDDDDDDYDDSDLDSRNDEDTEDFEPSTPELNIEKLIDEDIETEQGDEEENLEDLYLPPSPPRSPPREIDPNKLYGLYDFSGPDPSHCTLQRDEPVHLINDEDNYWWLIRKLTKQERIERGLQEKGEDQEVVTDEEDGKVGFVPAECLETYGERLARLNCFKNEELEKKELPLESVEGGETEEGDNSVDSLSSRQNKKCNKSVTFESLGEITDDDDDEENEEDTLRRPPGFGYFIHDKITQDEDKSDEKQSEILSDIFPETPLNLPKHKRSSDKKPDKLNIADDAFEELFIQPKRASLNTLDEISIGSYSPDTPSKKEEPEEDDNSSLTRSIILDRLRKVTSDIQEQMDQTDTRSKEHIPEVEPRKEPIYSENPYQRTARQYSGTSPEYTQPDSDNNTSILEEPHDGGDEQLSPNLQSLPTPENSSSHLSLHKSKKESIDATTSSSLEDLIITPSTSVNSSSNDIKNERRKSKPVHEMFMPILGKFDELAEKLAELDDILNS</sequence>
<accession>G3ALR0</accession>
<dbReference type="HOGENOM" id="CLU_008516_0_0_1"/>
<dbReference type="Proteomes" id="UP000000709">
    <property type="component" value="Unassembled WGS sequence"/>
</dbReference>
<keyword evidence="6" id="KW-1185">Reference proteome</keyword>
<dbReference type="Pfam" id="PF00018">
    <property type="entry name" value="SH3_1"/>
    <property type="match status" value="1"/>
</dbReference>
<dbReference type="InterPro" id="IPR036028">
    <property type="entry name" value="SH3-like_dom_sf"/>
</dbReference>
<dbReference type="Gene3D" id="2.30.30.40">
    <property type="entry name" value="SH3 Domains"/>
    <property type="match status" value="1"/>
</dbReference>
<dbReference type="PROSITE" id="PS50002">
    <property type="entry name" value="SH3"/>
    <property type="match status" value="1"/>
</dbReference>
<feature type="region of interest" description="Disordered" evidence="3">
    <location>
        <begin position="75"/>
        <end position="102"/>
    </location>
</feature>
<feature type="compositionally biased region" description="Acidic residues" evidence="3">
    <location>
        <begin position="401"/>
        <end position="410"/>
    </location>
</feature>
<dbReference type="InterPro" id="IPR053039">
    <property type="entry name" value="Polarity_Bud-Selection_Reg"/>
</dbReference>
<organism evidence="6">
    <name type="scientific">Spathaspora passalidarum (strain NRRL Y-27907 / 11-Y1)</name>
    <dbReference type="NCBI Taxonomy" id="619300"/>
    <lineage>
        <taxon>Eukaryota</taxon>
        <taxon>Fungi</taxon>
        <taxon>Dikarya</taxon>
        <taxon>Ascomycota</taxon>
        <taxon>Saccharomycotina</taxon>
        <taxon>Pichiomycetes</taxon>
        <taxon>Debaryomycetaceae</taxon>
        <taxon>Spathaspora</taxon>
    </lineage>
</organism>
<feature type="domain" description="SH3" evidence="4">
    <location>
        <begin position="293"/>
        <end position="377"/>
    </location>
</feature>
<reference evidence="5 6" key="1">
    <citation type="journal article" date="2011" name="Proc. Natl. Acad. Sci. U.S.A.">
        <title>Comparative genomics of xylose-fermenting fungi for enhanced biofuel production.</title>
        <authorList>
            <person name="Wohlbach D.J."/>
            <person name="Kuo A."/>
            <person name="Sato T.K."/>
            <person name="Potts K.M."/>
            <person name="Salamov A.A."/>
            <person name="LaButti K.M."/>
            <person name="Sun H."/>
            <person name="Clum A."/>
            <person name="Pangilinan J.L."/>
            <person name="Lindquist E.A."/>
            <person name="Lucas S."/>
            <person name="Lapidus A."/>
            <person name="Jin M."/>
            <person name="Gunawan C."/>
            <person name="Balan V."/>
            <person name="Dale B.E."/>
            <person name="Jeffries T.W."/>
            <person name="Zinkel R."/>
            <person name="Barry K.W."/>
            <person name="Grigoriev I.V."/>
            <person name="Gasch A.P."/>
        </authorList>
    </citation>
    <scope>NUCLEOTIDE SEQUENCE [LARGE SCALE GENOMIC DNA]</scope>
    <source>
        <strain evidence="6">NRRL Y-27907 / 11-Y1</strain>
    </source>
</reference>
<evidence type="ECO:0000313" key="5">
    <source>
        <dbReference type="EMBL" id="EGW33303.1"/>
    </source>
</evidence>
<dbReference type="STRING" id="619300.G3ALR0"/>
<evidence type="ECO:0000259" key="4">
    <source>
        <dbReference type="PROSITE" id="PS50002"/>
    </source>
</evidence>
<dbReference type="KEGG" id="spaa:SPAPADRAFT_66281"/>
<dbReference type="GO" id="GO:0015630">
    <property type="term" value="C:microtubule cytoskeleton"/>
    <property type="evidence" value="ECO:0007669"/>
    <property type="project" value="TreeGrafter"/>
</dbReference>
<evidence type="ECO:0000313" key="6">
    <source>
        <dbReference type="Proteomes" id="UP000000709"/>
    </source>
</evidence>
<dbReference type="eggNOG" id="ENOG502R17J">
    <property type="taxonomic scope" value="Eukaryota"/>
</dbReference>
<feature type="region of interest" description="Disordered" evidence="3">
    <location>
        <begin position="396"/>
        <end position="503"/>
    </location>
</feature>
<name>G3ALR0_SPAPN</name>
<keyword evidence="1 2" id="KW-0728">SH3 domain</keyword>
<feature type="region of interest" description="Disordered" evidence="3">
    <location>
        <begin position="207"/>
        <end position="254"/>
    </location>
</feature>
<feature type="region of interest" description="Disordered" evidence="3">
    <location>
        <begin position="1"/>
        <end position="50"/>
    </location>
</feature>
<dbReference type="InParanoid" id="G3ALR0"/>
<gene>
    <name evidence="5" type="ORF">SPAPADRAFT_66281</name>
</gene>
<evidence type="ECO:0000256" key="2">
    <source>
        <dbReference type="PROSITE-ProRule" id="PRU00192"/>
    </source>
</evidence>
<feature type="compositionally biased region" description="Polar residues" evidence="3">
    <location>
        <begin position="524"/>
        <end position="537"/>
    </location>
</feature>
<feature type="compositionally biased region" description="Basic and acidic residues" evidence="3">
    <location>
        <begin position="575"/>
        <end position="593"/>
    </location>
</feature>
<dbReference type="SMART" id="SM00326">
    <property type="entry name" value="SH3"/>
    <property type="match status" value="1"/>
</dbReference>
<feature type="region of interest" description="Disordered" evidence="3">
    <location>
        <begin position="270"/>
        <end position="294"/>
    </location>
</feature>
<dbReference type="EMBL" id="GL996501">
    <property type="protein sequence ID" value="EGW33303.1"/>
    <property type="molecule type" value="Genomic_DNA"/>
</dbReference>
<feature type="compositionally biased region" description="Acidic residues" evidence="3">
    <location>
        <begin position="435"/>
        <end position="446"/>
    </location>
</feature>
<dbReference type="SUPFAM" id="SSF50044">
    <property type="entry name" value="SH3-domain"/>
    <property type="match status" value="1"/>
</dbReference>
<feature type="compositionally biased region" description="Basic and acidic residues" evidence="3">
    <location>
        <begin position="459"/>
        <end position="475"/>
    </location>
</feature>
<dbReference type="PANTHER" id="PTHR47775">
    <property type="entry name" value="BUD SITE SELECTION PROTEIN 14"/>
    <property type="match status" value="1"/>
</dbReference>
<feature type="compositionally biased region" description="Polar residues" evidence="3">
    <location>
        <begin position="23"/>
        <end position="35"/>
    </location>
</feature>
<dbReference type="OMA" id="ISHAIHI"/>
<feature type="compositionally biased region" description="Acidic residues" evidence="3">
    <location>
        <begin position="209"/>
        <end position="236"/>
    </location>
</feature>
<dbReference type="RefSeq" id="XP_007374818.1">
    <property type="nucleotide sequence ID" value="XM_007374756.1"/>
</dbReference>
<feature type="compositionally biased region" description="Polar residues" evidence="3">
    <location>
        <begin position="597"/>
        <end position="624"/>
    </location>
</feature>
<protein>
    <recommendedName>
        <fullName evidence="4">SH3 domain-containing protein</fullName>
    </recommendedName>
</protein>